<dbReference type="EMBL" id="LR862149">
    <property type="protein sequence ID" value="CAD1831514.1"/>
    <property type="molecule type" value="Genomic_DNA"/>
</dbReference>
<feature type="compositionally biased region" description="Low complexity" evidence="1">
    <location>
        <begin position="37"/>
        <end position="51"/>
    </location>
</feature>
<sequence>MLRERPQVRGTHIEAYNCKNTPAVSNCSKSASAYRYTGPRTGTPPTKTPDPSLGLAEKRPKSMAVPVQPSRRTGTQPSEGYPRANQNSDFSGFGARLETSILGTRTTGRNTVYDPPQSVEKLGTQPITRTSQFAKVQCVTAS</sequence>
<proteinExistence type="predicted"/>
<accession>A0A6V7PL11</accession>
<evidence type="ECO:0000256" key="1">
    <source>
        <dbReference type="SAM" id="MobiDB-lite"/>
    </source>
</evidence>
<name>A0A6V7PL11_ANACO</name>
<feature type="region of interest" description="Disordered" evidence="1">
    <location>
        <begin position="33"/>
        <end position="126"/>
    </location>
</feature>
<protein>
    <submittedName>
        <fullName evidence="2">Uncharacterized protein</fullName>
    </submittedName>
</protein>
<evidence type="ECO:0000313" key="2">
    <source>
        <dbReference type="EMBL" id="CAD1831514.1"/>
    </source>
</evidence>
<reference evidence="2" key="1">
    <citation type="submission" date="2020-07" db="EMBL/GenBank/DDBJ databases">
        <authorList>
            <person name="Lin J."/>
        </authorList>
    </citation>
    <scope>NUCLEOTIDE SEQUENCE</scope>
</reference>
<gene>
    <name evidence="2" type="ORF">CB5_LOCUS14725</name>
</gene>
<feature type="compositionally biased region" description="Polar residues" evidence="1">
    <location>
        <begin position="70"/>
        <end position="90"/>
    </location>
</feature>
<feature type="compositionally biased region" description="Polar residues" evidence="1">
    <location>
        <begin position="101"/>
        <end position="110"/>
    </location>
</feature>
<organism evidence="2">
    <name type="scientific">Ananas comosus var. bracteatus</name>
    <name type="common">red pineapple</name>
    <dbReference type="NCBI Taxonomy" id="296719"/>
    <lineage>
        <taxon>Eukaryota</taxon>
        <taxon>Viridiplantae</taxon>
        <taxon>Streptophyta</taxon>
        <taxon>Embryophyta</taxon>
        <taxon>Tracheophyta</taxon>
        <taxon>Spermatophyta</taxon>
        <taxon>Magnoliopsida</taxon>
        <taxon>Liliopsida</taxon>
        <taxon>Poales</taxon>
        <taxon>Bromeliaceae</taxon>
        <taxon>Bromelioideae</taxon>
        <taxon>Ananas</taxon>
    </lineage>
</organism>
<dbReference type="AlphaFoldDB" id="A0A6V7PL11"/>